<comment type="caution">
    <text evidence="1">The sequence shown here is derived from an EMBL/GenBank/DDBJ whole genome shotgun (WGS) entry which is preliminary data.</text>
</comment>
<protein>
    <recommendedName>
        <fullName evidence="3">Reverse transcriptase</fullName>
    </recommendedName>
</protein>
<evidence type="ECO:0008006" key="3">
    <source>
        <dbReference type="Google" id="ProtNLM"/>
    </source>
</evidence>
<organism evidence="1 2">
    <name type="scientific">Dreissena polymorpha</name>
    <name type="common">Zebra mussel</name>
    <name type="synonym">Mytilus polymorpha</name>
    <dbReference type="NCBI Taxonomy" id="45954"/>
    <lineage>
        <taxon>Eukaryota</taxon>
        <taxon>Metazoa</taxon>
        <taxon>Spiralia</taxon>
        <taxon>Lophotrochozoa</taxon>
        <taxon>Mollusca</taxon>
        <taxon>Bivalvia</taxon>
        <taxon>Autobranchia</taxon>
        <taxon>Heteroconchia</taxon>
        <taxon>Euheterodonta</taxon>
        <taxon>Imparidentia</taxon>
        <taxon>Neoheterodontei</taxon>
        <taxon>Myida</taxon>
        <taxon>Dreissenoidea</taxon>
        <taxon>Dreissenidae</taxon>
        <taxon>Dreissena</taxon>
    </lineage>
</organism>
<sequence length="60" mass="7171">MAKLEFELTRRISIKILRERYPMTSFEEVVTRLYDSQSFKTLDANMGYYRINLSDESSNL</sequence>
<reference evidence="1" key="1">
    <citation type="journal article" date="2019" name="bioRxiv">
        <title>The Genome of the Zebra Mussel, Dreissena polymorpha: A Resource for Invasive Species Research.</title>
        <authorList>
            <person name="McCartney M.A."/>
            <person name="Auch B."/>
            <person name="Kono T."/>
            <person name="Mallez S."/>
            <person name="Zhang Y."/>
            <person name="Obille A."/>
            <person name="Becker A."/>
            <person name="Abrahante J.E."/>
            <person name="Garbe J."/>
            <person name="Badalamenti J.P."/>
            <person name="Herman A."/>
            <person name="Mangelson H."/>
            <person name="Liachko I."/>
            <person name="Sullivan S."/>
            <person name="Sone E.D."/>
            <person name="Koren S."/>
            <person name="Silverstein K.A.T."/>
            <person name="Beckman K.B."/>
            <person name="Gohl D.M."/>
        </authorList>
    </citation>
    <scope>NUCLEOTIDE SEQUENCE</scope>
    <source>
        <strain evidence="1">Duluth1</strain>
        <tissue evidence="1">Whole animal</tissue>
    </source>
</reference>
<dbReference type="Gene3D" id="3.10.10.10">
    <property type="entry name" value="HIV Type 1 Reverse Transcriptase, subunit A, domain 1"/>
    <property type="match status" value="1"/>
</dbReference>
<dbReference type="InterPro" id="IPR043128">
    <property type="entry name" value="Rev_trsase/Diguanyl_cyclase"/>
</dbReference>
<gene>
    <name evidence="1" type="ORF">DPMN_104357</name>
</gene>
<dbReference type="Proteomes" id="UP000828390">
    <property type="component" value="Unassembled WGS sequence"/>
</dbReference>
<dbReference type="EMBL" id="JAIWYP010000004">
    <property type="protein sequence ID" value="KAH3831096.1"/>
    <property type="molecule type" value="Genomic_DNA"/>
</dbReference>
<evidence type="ECO:0000313" key="2">
    <source>
        <dbReference type="Proteomes" id="UP000828390"/>
    </source>
</evidence>
<keyword evidence="2" id="KW-1185">Reference proteome</keyword>
<reference evidence="1" key="2">
    <citation type="submission" date="2020-11" db="EMBL/GenBank/DDBJ databases">
        <authorList>
            <person name="McCartney M.A."/>
            <person name="Auch B."/>
            <person name="Kono T."/>
            <person name="Mallez S."/>
            <person name="Becker A."/>
            <person name="Gohl D.M."/>
            <person name="Silverstein K.A.T."/>
            <person name="Koren S."/>
            <person name="Bechman K.B."/>
            <person name="Herman A."/>
            <person name="Abrahante J.E."/>
            <person name="Garbe J."/>
        </authorList>
    </citation>
    <scope>NUCLEOTIDE SEQUENCE</scope>
    <source>
        <strain evidence="1">Duluth1</strain>
        <tissue evidence="1">Whole animal</tissue>
    </source>
</reference>
<proteinExistence type="predicted"/>
<name>A0A9D4K127_DREPO</name>
<accession>A0A9D4K127</accession>
<evidence type="ECO:0000313" key="1">
    <source>
        <dbReference type="EMBL" id="KAH3831096.1"/>
    </source>
</evidence>
<dbReference type="AlphaFoldDB" id="A0A9D4K127"/>
<dbReference type="Gene3D" id="3.30.70.270">
    <property type="match status" value="1"/>
</dbReference>